<evidence type="ECO:0000256" key="1">
    <source>
        <dbReference type="ARBA" id="ARBA00004613"/>
    </source>
</evidence>
<evidence type="ECO:0000256" key="2">
    <source>
        <dbReference type="ARBA" id="ARBA00022525"/>
    </source>
</evidence>
<protein>
    <recommendedName>
        <fullName evidence="5">SD-repeat containing protein B domain-containing protein</fullName>
    </recommendedName>
</protein>
<dbReference type="InterPro" id="IPR033764">
    <property type="entry name" value="Sdr_B"/>
</dbReference>
<gene>
    <name evidence="6" type="ORF">HNQ52_000368</name>
</gene>
<comment type="caution">
    <text evidence="6">The sequence shown here is derived from an EMBL/GenBank/DDBJ whole genome shotgun (WGS) entry which is preliminary data.</text>
</comment>
<dbReference type="Proteomes" id="UP000521199">
    <property type="component" value="Unassembled WGS sequence"/>
</dbReference>
<name>A0A7W8D536_9GAMM</name>
<dbReference type="AlphaFoldDB" id="A0A7W8D536"/>
<feature type="domain" description="SD-repeat containing protein B" evidence="5">
    <location>
        <begin position="112"/>
        <end position="197"/>
    </location>
</feature>
<dbReference type="SUPFAM" id="SSF117074">
    <property type="entry name" value="Hypothetical protein PA1324"/>
    <property type="match status" value="2"/>
</dbReference>
<evidence type="ECO:0000256" key="4">
    <source>
        <dbReference type="SAM" id="MobiDB-lite"/>
    </source>
</evidence>
<feature type="region of interest" description="Disordered" evidence="4">
    <location>
        <begin position="453"/>
        <end position="475"/>
    </location>
</feature>
<evidence type="ECO:0000313" key="6">
    <source>
        <dbReference type="EMBL" id="MBB5206852.1"/>
    </source>
</evidence>
<comment type="subcellular location">
    <subcellularLocation>
        <location evidence="1">Secreted</location>
    </subcellularLocation>
</comment>
<dbReference type="Pfam" id="PF17210">
    <property type="entry name" value="SdrD_B"/>
    <property type="match status" value="2"/>
</dbReference>
<accession>A0A7W8D536</accession>
<evidence type="ECO:0000256" key="3">
    <source>
        <dbReference type="ARBA" id="ARBA00022729"/>
    </source>
</evidence>
<organism evidence="6 7">
    <name type="scientific">Chiayiivirga flava</name>
    <dbReference type="NCBI Taxonomy" id="659595"/>
    <lineage>
        <taxon>Bacteria</taxon>
        <taxon>Pseudomonadati</taxon>
        <taxon>Pseudomonadota</taxon>
        <taxon>Gammaproteobacteria</taxon>
        <taxon>Lysobacterales</taxon>
        <taxon>Lysobacteraceae</taxon>
        <taxon>Chiayiivirga</taxon>
    </lineage>
</organism>
<reference evidence="6 7" key="1">
    <citation type="submission" date="2020-08" db="EMBL/GenBank/DDBJ databases">
        <title>Genomic Encyclopedia of Type Strains, Phase IV (KMG-IV): sequencing the most valuable type-strain genomes for metagenomic binning, comparative biology and taxonomic classification.</title>
        <authorList>
            <person name="Goeker M."/>
        </authorList>
    </citation>
    <scope>NUCLEOTIDE SEQUENCE [LARGE SCALE GENOMIC DNA]</scope>
    <source>
        <strain evidence="6 7">DSM 24163</strain>
    </source>
</reference>
<dbReference type="GO" id="GO:0005576">
    <property type="term" value="C:extracellular region"/>
    <property type="evidence" value="ECO:0007669"/>
    <property type="project" value="UniProtKB-SubCell"/>
</dbReference>
<evidence type="ECO:0000313" key="7">
    <source>
        <dbReference type="Proteomes" id="UP000521199"/>
    </source>
</evidence>
<evidence type="ECO:0000259" key="5">
    <source>
        <dbReference type="Pfam" id="PF17210"/>
    </source>
</evidence>
<dbReference type="RefSeq" id="WP_183959213.1">
    <property type="nucleotide sequence ID" value="NZ_JACHHP010000001.1"/>
</dbReference>
<dbReference type="InterPro" id="IPR013783">
    <property type="entry name" value="Ig-like_fold"/>
</dbReference>
<keyword evidence="7" id="KW-1185">Reference proteome</keyword>
<feature type="domain" description="SD-repeat containing protein B" evidence="5">
    <location>
        <begin position="227"/>
        <end position="320"/>
    </location>
</feature>
<proteinExistence type="predicted"/>
<sequence>MKACKWREISSKFARNGLRGAKRRAMAGRWRRRVHNRPAPGGKAGGRRALQVCGLHRPPCSTRRRMSAAVARLHIRHRHPAQETTMRPLPAAATIVWMAASLLAGLAQAHSISGVAWDDPEGDGVREPGEVLIASKRMTLHRHVDGLELAAVSTDADGAYRFDDIAAGQTVRLCTRRDNGFSPTHAAPDDVDNDFGDDPANPTCTGAFWMTRSFEHVDAGLDAYDVRVGNFVWHDRNGNGRQDAGEAGIDDVLLELRSADGSLLYDSDHSIGTGSYSLVAPVAATYQVRILLPEGAALSPAGAADGLLDSDFTLAAPGIGVHEIVMASNLISTNVVDAGLVFANPVDAALAFVGVPALAIPGSDMVWSVRLHNNVEPVAVDSVRLRVPVPAGLGDVEWECSAAGGATCGGSAGSGAIDRVFSLPAGSELTFGFVARVLPPAGTHLVLTATADVGGPQHDVRPSNNEARARANLDPDAVFDDQFEAR</sequence>
<keyword evidence="2" id="KW-0964">Secreted</keyword>
<dbReference type="Gene3D" id="2.60.40.10">
    <property type="entry name" value="Immunoglobulins"/>
    <property type="match status" value="2"/>
</dbReference>
<dbReference type="EMBL" id="JACHHP010000001">
    <property type="protein sequence ID" value="MBB5206852.1"/>
    <property type="molecule type" value="Genomic_DNA"/>
</dbReference>
<keyword evidence="3" id="KW-0732">Signal</keyword>